<proteinExistence type="predicted"/>
<keyword evidence="1" id="KW-1133">Transmembrane helix</keyword>
<feature type="transmembrane region" description="Helical" evidence="1">
    <location>
        <begin position="222"/>
        <end position="251"/>
    </location>
</feature>
<feature type="transmembrane region" description="Helical" evidence="1">
    <location>
        <begin position="115"/>
        <end position="136"/>
    </location>
</feature>
<accession>A0A6H0ZS48</accession>
<dbReference type="Pfam" id="PF09955">
    <property type="entry name" value="DUF2189"/>
    <property type="match status" value="1"/>
</dbReference>
<feature type="transmembrane region" description="Helical" evidence="1">
    <location>
        <begin position="170"/>
        <end position="197"/>
    </location>
</feature>
<keyword evidence="1" id="KW-0812">Transmembrane</keyword>
<dbReference type="RefSeq" id="WP_044459221.1">
    <property type="nucleotide sequence ID" value="NZ_CP050899.1"/>
</dbReference>
<evidence type="ECO:0000313" key="3">
    <source>
        <dbReference type="Proteomes" id="UP000500870"/>
    </source>
</evidence>
<organism evidence="2 3">
    <name type="scientific">Agrobacterium pusense</name>
    <dbReference type="NCBI Taxonomy" id="648995"/>
    <lineage>
        <taxon>Bacteria</taxon>
        <taxon>Pseudomonadati</taxon>
        <taxon>Pseudomonadota</taxon>
        <taxon>Alphaproteobacteria</taxon>
        <taxon>Hyphomicrobiales</taxon>
        <taxon>Rhizobiaceae</taxon>
        <taxon>Rhizobium/Agrobacterium group</taxon>
        <taxon>Agrobacterium</taxon>
    </lineage>
</organism>
<feature type="transmembrane region" description="Helical" evidence="1">
    <location>
        <begin position="71"/>
        <end position="94"/>
    </location>
</feature>
<dbReference type="AlphaFoldDB" id="A0A6H0ZS48"/>
<protein>
    <submittedName>
        <fullName evidence="2">DUF2189 domain-containing protein</fullName>
    </submittedName>
</protein>
<dbReference type="InterPro" id="IPR018692">
    <property type="entry name" value="DUF2189"/>
</dbReference>
<feature type="transmembrane region" description="Helical" evidence="1">
    <location>
        <begin position="45"/>
        <end position="65"/>
    </location>
</feature>
<dbReference type="Proteomes" id="UP000500870">
    <property type="component" value="Chromosome 3"/>
</dbReference>
<evidence type="ECO:0000256" key="1">
    <source>
        <dbReference type="SAM" id="Phobius"/>
    </source>
</evidence>
<sequence length="271" mass="29226">MTAFHVMAGASGEFARPEVRKIGIADIADALRLGLEDFKEKPSHYFFLCLMYPIAGVFMVMWSAGANMLPLIYPLMSGFALIGPVAAIGLYEISRRREQGLDSSWRHAPEVRHSPALPSIIAVAVMLLVLFAVWLIVAQRIYSVNFEATAPVSLSTFLSDVLMTPQGLSLVIWGNLAGCVFAVIVLATTVVTFPLLLDRDVGAVAAVDASIRATLANPVPVALWGLIVAALLVLGTIPAFVGLAVVVPVLGHSTWHLYRKMIVPDYSSRMP</sequence>
<keyword evidence="1" id="KW-0472">Membrane</keyword>
<reference evidence="2 3" key="1">
    <citation type="submission" date="2020-04" db="EMBL/GenBank/DDBJ databases">
        <title>FDA dAtabase for Regulatory Grade micrObial Sequences (FDA-ARGOS): Supporting development and validation of Infectious Disease Dx tests.</title>
        <authorList>
            <person name="Sciortino C."/>
            <person name="Tallon L."/>
            <person name="Sadzewicz L."/>
            <person name="Vavikolanu K."/>
            <person name="Mehta A."/>
            <person name="Aluvathingal J."/>
            <person name="Nadendla S."/>
            <person name="Nandy P."/>
            <person name="Geyer C."/>
            <person name="Yan Y."/>
            <person name="Sichtig H."/>
        </authorList>
    </citation>
    <scope>NUCLEOTIDE SEQUENCE [LARGE SCALE GENOMIC DNA]</scope>
    <source>
        <strain evidence="2 3">FDAARGOS_633</strain>
    </source>
</reference>
<gene>
    <name evidence="2" type="ORF">FOB41_19975</name>
</gene>
<name>A0A6H0ZS48_9HYPH</name>
<evidence type="ECO:0000313" key="2">
    <source>
        <dbReference type="EMBL" id="QIX23449.1"/>
    </source>
</evidence>
<dbReference type="EMBL" id="CP050899">
    <property type="protein sequence ID" value="QIX23449.1"/>
    <property type="molecule type" value="Genomic_DNA"/>
</dbReference>